<keyword evidence="1" id="KW-0175">Coiled coil</keyword>
<feature type="coiled-coil region" evidence="1">
    <location>
        <begin position="3"/>
        <end position="30"/>
    </location>
</feature>
<organism evidence="4">
    <name type="scientific">hydrothermal vent metagenome</name>
    <dbReference type="NCBI Taxonomy" id="652676"/>
    <lineage>
        <taxon>unclassified sequences</taxon>
        <taxon>metagenomes</taxon>
        <taxon>ecological metagenomes</taxon>
    </lineage>
</organism>
<feature type="domain" description="Transposase TnpC homeodomain" evidence="3">
    <location>
        <begin position="27"/>
        <end position="85"/>
    </location>
</feature>
<name>A0A3B0X972_9ZZZZ</name>
<protein>
    <recommendedName>
        <fullName evidence="3">Transposase TnpC homeodomain domain-containing protein</fullName>
    </recommendedName>
</protein>
<dbReference type="InterPro" id="IPR024463">
    <property type="entry name" value="Transposase_TnpC_homeodom"/>
</dbReference>
<evidence type="ECO:0000256" key="1">
    <source>
        <dbReference type="SAM" id="Coils"/>
    </source>
</evidence>
<evidence type="ECO:0000313" key="4">
    <source>
        <dbReference type="EMBL" id="VAW60012.1"/>
    </source>
</evidence>
<sequence>MSNASLTAKYDLLLQENAELKQDIVLFKKQLEWFKQQVFGQKTERRLIDIPAEQQHLFETEPVENTPDAQTQSVKYERKKPKQRGNAVTDAGLRFDDTVEVKEIHINAAELNGENDVLE</sequence>
<evidence type="ECO:0000259" key="3">
    <source>
        <dbReference type="Pfam" id="PF13007"/>
    </source>
</evidence>
<reference evidence="4" key="1">
    <citation type="submission" date="2018-06" db="EMBL/GenBank/DDBJ databases">
        <authorList>
            <person name="Zhirakovskaya E."/>
        </authorList>
    </citation>
    <scope>NUCLEOTIDE SEQUENCE</scope>
</reference>
<dbReference type="AlphaFoldDB" id="A0A3B0X972"/>
<evidence type="ECO:0000256" key="2">
    <source>
        <dbReference type="SAM" id="MobiDB-lite"/>
    </source>
</evidence>
<accession>A0A3B0X972</accession>
<dbReference type="EMBL" id="UOFG01000104">
    <property type="protein sequence ID" value="VAW60012.1"/>
    <property type="molecule type" value="Genomic_DNA"/>
</dbReference>
<feature type="region of interest" description="Disordered" evidence="2">
    <location>
        <begin position="57"/>
        <end position="91"/>
    </location>
</feature>
<gene>
    <name evidence="4" type="ORF">MNBD_GAMMA11-2707</name>
</gene>
<proteinExistence type="predicted"/>
<dbReference type="Pfam" id="PF13007">
    <property type="entry name" value="LZ_Tnp_IS66"/>
    <property type="match status" value="1"/>
</dbReference>